<proteinExistence type="predicted"/>
<accession>A0ABW1UJM3</accession>
<sequence length="265" mass="30546">MWRYRFLIKGSEQELKWLNKLAQHGWCLAGLRGNWYHFKHVKTTFRIFSEYVPSELVAEMTKSSHLFQVLATVQVQKPDIQVVYTGSDRPEVVAAQVSPGDPKMRLEVALGMRDKAMNTINLLIYLGVGFFGVLIFTMQTGNQLLISQIYMLIGVCVLFRFWWSAKNLQNQIVILRRDTREYDGAWLPTMHVYIEPLKDGIDTDTLKSLGRWHLVGHSRKGGYWYDLQTLATESEIKQVLRPMVPTETTVNVISWLGLAPIGWII</sequence>
<dbReference type="EMBL" id="JBHSSB010000030">
    <property type="protein sequence ID" value="MFC6295597.1"/>
    <property type="molecule type" value="Genomic_DNA"/>
</dbReference>
<feature type="transmembrane region" description="Helical" evidence="1">
    <location>
        <begin position="144"/>
        <end position="163"/>
    </location>
</feature>
<name>A0ABW1UJM3_9LACO</name>
<protein>
    <recommendedName>
        <fullName evidence="4">DUF2812 domain-containing protein</fullName>
    </recommendedName>
</protein>
<keyword evidence="1" id="KW-1133">Transmembrane helix</keyword>
<comment type="caution">
    <text evidence="2">The sequence shown here is derived from an EMBL/GenBank/DDBJ whole genome shotgun (WGS) entry which is preliminary data.</text>
</comment>
<evidence type="ECO:0008006" key="4">
    <source>
        <dbReference type="Google" id="ProtNLM"/>
    </source>
</evidence>
<evidence type="ECO:0000313" key="2">
    <source>
        <dbReference type="EMBL" id="MFC6295597.1"/>
    </source>
</evidence>
<keyword evidence="3" id="KW-1185">Reference proteome</keyword>
<gene>
    <name evidence="2" type="ORF">ACFQH1_10340</name>
</gene>
<organism evidence="2 3">
    <name type="scientific">Lactiplantibacillus daoliensis</name>
    <dbReference type="NCBI Taxonomy" id="2559916"/>
    <lineage>
        <taxon>Bacteria</taxon>
        <taxon>Bacillati</taxon>
        <taxon>Bacillota</taxon>
        <taxon>Bacilli</taxon>
        <taxon>Lactobacillales</taxon>
        <taxon>Lactobacillaceae</taxon>
        <taxon>Lactiplantibacillus</taxon>
    </lineage>
</organism>
<keyword evidence="1" id="KW-0472">Membrane</keyword>
<keyword evidence="1" id="KW-0812">Transmembrane</keyword>
<reference evidence="3" key="1">
    <citation type="journal article" date="2019" name="Int. J. Syst. Evol. Microbiol.">
        <title>The Global Catalogue of Microorganisms (GCM) 10K type strain sequencing project: providing services to taxonomists for standard genome sequencing and annotation.</title>
        <authorList>
            <consortium name="The Broad Institute Genomics Platform"/>
            <consortium name="The Broad Institute Genome Sequencing Center for Infectious Disease"/>
            <person name="Wu L."/>
            <person name="Ma J."/>
        </authorList>
    </citation>
    <scope>NUCLEOTIDE SEQUENCE [LARGE SCALE GENOMIC DNA]</scope>
    <source>
        <strain evidence="3">CCM 8934</strain>
    </source>
</reference>
<feature type="transmembrane region" description="Helical" evidence="1">
    <location>
        <begin position="120"/>
        <end position="138"/>
    </location>
</feature>
<evidence type="ECO:0000313" key="3">
    <source>
        <dbReference type="Proteomes" id="UP001596227"/>
    </source>
</evidence>
<evidence type="ECO:0000256" key="1">
    <source>
        <dbReference type="SAM" id="Phobius"/>
    </source>
</evidence>
<dbReference type="RefSeq" id="WP_137608048.1">
    <property type="nucleotide sequence ID" value="NZ_BJDH01000010.1"/>
</dbReference>
<dbReference type="Proteomes" id="UP001596227">
    <property type="component" value="Unassembled WGS sequence"/>
</dbReference>